<reference evidence="2 3" key="2">
    <citation type="journal article" date="2021" name="Syst. Appl. Microbiol.">
        <title>Phylogenetic classification of ten novel species belonging to the genus Bifidobacterium comprising B. phasiani sp. nov., B. pongonis sp. nov., B. saguinibicoloris sp. nov., B. colobi sp. nov., B. simiiventris sp. nov., B. santillanense sp. nov., B. miconis sp. nov., B. amazonense sp. nov., B. pluvialisilvae sp. nov., and B. miconisargentati sp. nov.</title>
        <authorList>
            <person name="Lugli G.A."/>
            <person name="Calvete-Torre I."/>
            <person name="Alessandri G."/>
            <person name="Milani C."/>
            <person name="Turroni F."/>
            <person name="Laiolo P."/>
            <person name="Ossiprandi M.C."/>
            <person name="Margolles A."/>
            <person name="Ruiz L."/>
            <person name="Ventura M."/>
        </authorList>
    </citation>
    <scope>NUCLEOTIDE SEQUENCE [LARGE SCALE GENOMIC DNA]</scope>
    <source>
        <strain evidence="2 3">MA1</strain>
    </source>
</reference>
<keyword evidence="3" id="KW-1185">Reference proteome</keyword>
<evidence type="ECO:0000313" key="2">
    <source>
        <dbReference type="EMBL" id="MCH9275682.1"/>
    </source>
</evidence>
<evidence type="ECO:0000256" key="1">
    <source>
        <dbReference type="SAM" id="MobiDB-lite"/>
    </source>
</evidence>
<evidence type="ECO:0000313" key="3">
    <source>
        <dbReference type="Proteomes" id="UP000710815"/>
    </source>
</evidence>
<sequence length="439" mass="46710">MAGYEIAQYRTIETTLDLANDYTPPIRLNAGDVDGRILKFNITDGGNDVDDLNGLSAKLTWNRDPTDPTSGGGYVDMTKTAGTDSPTGVYQVSFTAPVPRALLQTAGERTVVGIDIEDADWHVIASRNVPVIVESARLNPKASEIADPLKDLHETIDRAQELIDTASIDIGTVTTLVPSKKATGALTGTGWKRKLNLGIPRGSKISSVTATALDTATPTVNTSTDANGDTVIALGLPRGKQGEKGDRGEKGDPGGLTDLPVATATVLGGVKIPATSETQPLSVAADGTLSVKPASWDQNGIVTASQIMSLASLNEAQSIEQTYGTTVQFVIISAYLYADEDAFFGAQDNTLQQPFNCVLYHKGMAGNFTEFSFHLRRAADTTGILPYKHLYVVDITDKKLHSLTCTMEVSSVNPKALFITLDTGIAIKDGNLYGLRFTK</sequence>
<organism evidence="2 3">
    <name type="scientific">Bifidobacterium amazonense</name>
    <dbReference type="NCBI Taxonomy" id="2809027"/>
    <lineage>
        <taxon>Bacteria</taxon>
        <taxon>Bacillati</taxon>
        <taxon>Actinomycetota</taxon>
        <taxon>Actinomycetes</taxon>
        <taxon>Bifidobacteriales</taxon>
        <taxon>Bifidobacteriaceae</taxon>
        <taxon>Bifidobacterium</taxon>
    </lineage>
</organism>
<evidence type="ECO:0008006" key="4">
    <source>
        <dbReference type="Google" id="ProtNLM"/>
    </source>
</evidence>
<comment type="caution">
    <text evidence="2">The sequence shown here is derived from an EMBL/GenBank/DDBJ whole genome shotgun (WGS) entry which is preliminary data.</text>
</comment>
<accession>A0ABS9VUB1</accession>
<protein>
    <recommendedName>
        <fullName evidence="4">Tail fiber protein</fullName>
    </recommendedName>
</protein>
<feature type="compositionally biased region" description="Basic and acidic residues" evidence="1">
    <location>
        <begin position="240"/>
        <end position="252"/>
    </location>
</feature>
<dbReference type="EMBL" id="JAFEJT020000015">
    <property type="protein sequence ID" value="MCH9275682.1"/>
    <property type="molecule type" value="Genomic_DNA"/>
</dbReference>
<dbReference type="Proteomes" id="UP000710815">
    <property type="component" value="Unassembled WGS sequence"/>
</dbReference>
<feature type="region of interest" description="Disordered" evidence="1">
    <location>
        <begin position="236"/>
        <end position="258"/>
    </location>
</feature>
<dbReference type="RefSeq" id="WP_241513443.1">
    <property type="nucleotide sequence ID" value="NZ_JAFEJT020000015.1"/>
</dbReference>
<name>A0ABS9VUB1_9BIFI</name>
<gene>
    <name evidence="2" type="ORF">JS533_005260</name>
</gene>
<proteinExistence type="predicted"/>
<reference evidence="2 3" key="1">
    <citation type="journal article" date="2021" name="Environ. Microbiol.">
        <title>Genetic insights into the dark matter of the mammalian gut microbiota through targeted genome reconstruction.</title>
        <authorList>
            <person name="Lugli G.A."/>
            <person name="Alessandri G."/>
            <person name="Milani C."/>
            <person name="Viappiani A."/>
            <person name="Fontana F."/>
            <person name="Tarracchini C."/>
            <person name="Mancabelli L."/>
            <person name="Argentini C."/>
            <person name="Ruiz L."/>
            <person name="Margolles A."/>
            <person name="van Sinderen D."/>
            <person name="Turroni F."/>
            <person name="Ventura M."/>
        </authorList>
    </citation>
    <scope>NUCLEOTIDE SEQUENCE [LARGE SCALE GENOMIC DNA]</scope>
    <source>
        <strain evidence="2 3">MA1</strain>
    </source>
</reference>